<name>A0ABU5XDM7_9MYCO</name>
<feature type="coiled-coil region" evidence="1">
    <location>
        <begin position="163"/>
        <end position="190"/>
    </location>
</feature>
<dbReference type="PROSITE" id="PS50943">
    <property type="entry name" value="HTH_CROC1"/>
    <property type="match status" value="1"/>
</dbReference>
<dbReference type="Proteomes" id="UP001299596">
    <property type="component" value="Unassembled WGS sequence"/>
</dbReference>
<dbReference type="Gene3D" id="1.10.260.40">
    <property type="entry name" value="lambda repressor-like DNA-binding domains"/>
    <property type="match status" value="1"/>
</dbReference>
<organism evidence="3 4">
    <name type="scientific">[Mycobacterium] crassicus</name>
    <dbReference type="NCBI Taxonomy" id="2872309"/>
    <lineage>
        <taxon>Bacteria</taxon>
        <taxon>Bacillati</taxon>
        <taxon>Actinomycetota</taxon>
        <taxon>Actinomycetes</taxon>
        <taxon>Mycobacteriales</taxon>
        <taxon>Mycobacteriaceae</taxon>
        <taxon>Mycolicibacter</taxon>
    </lineage>
</organism>
<accession>A0ABU5XDM7</accession>
<keyword evidence="1" id="KW-0175">Coiled coil</keyword>
<evidence type="ECO:0000313" key="3">
    <source>
        <dbReference type="EMBL" id="MEB3020392.1"/>
    </source>
</evidence>
<keyword evidence="4" id="KW-1185">Reference proteome</keyword>
<dbReference type="InterPro" id="IPR010982">
    <property type="entry name" value="Lambda_DNA-bd_dom_sf"/>
</dbReference>
<proteinExistence type="predicted"/>
<dbReference type="CDD" id="cd00093">
    <property type="entry name" value="HTH_XRE"/>
    <property type="match status" value="1"/>
</dbReference>
<evidence type="ECO:0000259" key="2">
    <source>
        <dbReference type="PROSITE" id="PS50943"/>
    </source>
</evidence>
<dbReference type="EMBL" id="JAYJJR010000002">
    <property type="protein sequence ID" value="MEB3020392.1"/>
    <property type="molecule type" value="Genomic_DNA"/>
</dbReference>
<dbReference type="RefSeq" id="WP_225405890.1">
    <property type="nucleotide sequence ID" value="NZ_JAYJJR010000002.1"/>
</dbReference>
<dbReference type="InterPro" id="IPR001387">
    <property type="entry name" value="Cro/C1-type_HTH"/>
</dbReference>
<sequence length="217" mass="24184">MPSINRDAKSFEMNRAHWFAFAVKQRRTALRLTAAELSRRTAGLGYPISRGAIAKIESQARSGKIDVAEVLVLARALDVPPALLLFPGFATDGPEELLPGYFARSDDAVRWVAGSIAYPQEYELSSMRRIGDPAPPNSGVNLVEDTSLLAEALETRTSLVRYLERVEGDAQEVENAHEMLQRNAEQIAAIRHRRRNSLMDLWGMHPSLGDREDDNDE</sequence>
<evidence type="ECO:0000256" key="1">
    <source>
        <dbReference type="SAM" id="Coils"/>
    </source>
</evidence>
<protein>
    <submittedName>
        <fullName evidence="3">Helix-turn-helix transcriptional regulator</fullName>
    </submittedName>
</protein>
<dbReference type="SMART" id="SM00530">
    <property type="entry name" value="HTH_XRE"/>
    <property type="match status" value="1"/>
</dbReference>
<evidence type="ECO:0000313" key="4">
    <source>
        <dbReference type="Proteomes" id="UP001299596"/>
    </source>
</evidence>
<gene>
    <name evidence="3" type="ORF">K6T79_04965</name>
</gene>
<comment type="caution">
    <text evidence="3">The sequence shown here is derived from an EMBL/GenBank/DDBJ whole genome shotgun (WGS) entry which is preliminary data.</text>
</comment>
<dbReference type="SUPFAM" id="SSF47413">
    <property type="entry name" value="lambda repressor-like DNA-binding domains"/>
    <property type="match status" value="1"/>
</dbReference>
<feature type="domain" description="HTH cro/C1-type" evidence="2">
    <location>
        <begin position="23"/>
        <end position="84"/>
    </location>
</feature>
<reference evidence="3 4" key="1">
    <citation type="submission" date="2023-12" db="EMBL/GenBank/DDBJ databases">
        <title>Description of new species of Mycobacterium terrae complex isolated from sewage at the Sao Paulo Zoological Park Foundation in Brazil.</title>
        <authorList>
            <person name="Romagnoli C.L."/>
            <person name="Conceicao E.C."/>
            <person name="Machado E."/>
            <person name="Barreto L.B.P.F."/>
            <person name="Sharma A."/>
            <person name="Silva N.M."/>
            <person name="Marques L.E."/>
            <person name="Juliana M.A."/>
            <person name="Lourenco M.C.S."/>
            <person name="Digiampietri L.A."/>
            <person name="Suffys P.N."/>
            <person name="Viana-Niero C."/>
        </authorList>
    </citation>
    <scope>NUCLEOTIDE SEQUENCE [LARGE SCALE GENOMIC DNA]</scope>
    <source>
        <strain evidence="3 4">MYC098</strain>
    </source>
</reference>